<dbReference type="PROSITE" id="PS51319">
    <property type="entry name" value="TFIIS_N"/>
    <property type="match status" value="1"/>
</dbReference>
<reference evidence="5 6" key="1">
    <citation type="submission" date="2020-06" db="EMBL/GenBank/DDBJ databases">
        <authorList>
            <consortium name="Wellcome Sanger Institute Data Sharing"/>
        </authorList>
    </citation>
    <scope>NUCLEOTIDE SEQUENCE [LARGE SCALE GENOMIC DNA]</scope>
</reference>
<protein>
    <submittedName>
        <fullName evidence="5">Uncharacterized protein</fullName>
    </submittedName>
</protein>
<feature type="region of interest" description="Disordered" evidence="2">
    <location>
        <begin position="97"/>
        <end position="119"/>
    </location>
</feature>
<feature type="compositionally biased region" description="Basic and acidic residues" evidence="2">
    <location>
        <begin position="108"/>
        <end position="119"/>
    </location>
</feature>
<dbReference type="Gene3D" id="1.20.930.10">
    <property type="entry name" value="Conserved domain common to transcription factors TFIIS, elongin A, CRSP70"/>
    <property type="match status" value="1"/>
</dbReference>
<reference evidence="5" key="3">
    <citation type="submission" date="2025-09" db="UniProtKB">
        <authorList>
            <consortium name="Ensembl"/>
        </authorList>
    </citation>
    <scope>IDENTIFICATION</scope>
</reference>
<dbReference type="Pfam" id="PF08711">
    <property type="entry name" value="Med26"/>
    <property type="match status" value="1"/>
</dbReference>
<evidence type="ECO:0000259" key="4">
    <source>
        <dbReference type="PROSITE" id="PS51321"/>
    </source>
</evidence>
<dbReference type="Gene3D" id="2.20.25.10">
    <property type="match status" value="1"/>
</dbReference>
<dbReference type="PANTHER" id="PTHR11477:SF3">
    <property type="entry name" value="TRANSCRIPTION ELONGATION FACTOR A PROTEIN 2"/>
    <property type="match status" value="1"/>
</dbReference>
<evidence type="ECO:0000259" key="3">
    <source>
        <dbReference type="PROSITE" id="PS51319"/>
    </source>
</evidence>
<keyword evidence="1" id="KW-0539">Nucleus</keyword>
<proteinExistence type="predicted"/>
<dbReference type="SMART" id="SM00510">
    <property type="entry name" value="TFS2M"/>
    <property type="match status" value="1"/>
</dbReference>
<accession>A0AAY3ZYJ0</accession>
<reference evidence="5" key="2">
    <citation type="submission" date="2025-08" db="UniProtKB">
        <authorList>
            <consortium name="Ensembl"/>
        </authorList>
    </citation>
    <scope>IDENTIFICATION</scope>
</reference>
<dbReference type="InterPro" id="IPR003618">
    <property type="entry name" value="TFIIS_cen_dom"/>
</dbReference>
<dbReference type="InterPro" id="IPR035100">
    <property type="entry name" value="TF_IIS-typ"/>
</dbReference>
<dbReference type="InterPro" id="IPR017923">
    <property type="entry name" value="TFIIS_N"/>
</dbReference>
<gene>
    <name evidence="5" type="primary">TCEANC</name>
</gene>
<dbReference type="InterPro" id="IPR035441">
    <property type="entry name" value="TFIIS/LEDGF_dom_sf"/>
</dbReference>
<dbReference type="InterPro" id="IPR036575">
    <property type="entry name" value="TFIIS_cen_dom_sf"/>
</dbReference>
<dbReference type="GeneTree" id="ENSGT00940000162067"/>
<evidence type="ECO:0000313" key="5">
    <source>
        <dbReference type="Ensembl" id="ENSDCDP00010001569.1"/>
    </source>
</evidence>
<evidence type="ECO:0000313" key="6">
    <source>
        <dbReference type="Proteomes" id="UP000694580"/>
    </source>
</evidence>
<dbReference type="PANTHER" id="PTHR11477">
    <property type="entry name" value="TRANSCRIPTION FACTOR S-II ZINC FINGER DOMAIN-CONTAINING PROTEIN"/>
    <property type="match status" value="1"/>
</dbReference>
<keyword evidence="6" id="KW-1185">Reference proteome</keyword>
<dbReference type="SUPFAM" id="SSF46942">
    <property type="entry name" value="Elongation factor TFIIS domain 2"/>
    <property type="match status" value="1"/>
</dbReference>
<dbReference type="Pfam" id="PF07500">
    <property type="entry name" value="TFIIS_M"/>
    <property type="match status" value="1"/>
</dbReference>
<evidence type="ECO:0000256" key="1">
    <source>
        <dbReference type="PROSITE-ProRule" id="PRU00649"/>
    </source>
</evidence>
<sequence length="286" mass="31892">MKPEDVLFCRQLEKLHEDCDYGDIVSLLSPLATCHVTLEQLQDTDIGRVLHRLVRSCPNTGVQRHAKALLSCWRKRHTQRLKLRSSDDVTSCLVHAGSESTGGADEEALQKQDSTSETHTSAIREKCVELLASAVDPEGSEENPTLARNIESHVYSLHKSNVTRYKSCVRSKVANLRNPKCAHLRRTLLAGTLAPEAFAAMSAAEMAGPELRRLRDVYTAEAIDEHQLPRGVEGTPTRRLRCRRCRGADCRVSQVSRGTLFLPDAMTFVTCSACGQQWYQSGWVCF</sequence>
<dbReference type="AlphaFoldDB" id="A0AAY3ZYJ0"/>
<dbReference type="SUPFAM" id="SSF47676">
    <property type="entry name" value="Conserved domain common to transcription factors TFIIS, elongin A, CRSP70"/>
    <property type="match status" value="1"/>
</dbReference>
<comment type="subcellular location">
    <subcellularLocation>
        <location evidence="1">Nucleus</location>
    </subcellularLocation>
</comment>
<dbReference type="Ensembl" id="ENSDCDT00010001638.1">
    <property type="protein sequence ID" value="ENSDCDP00010001569.1"/>
    <property type="gene ID" value="ENSDCDG00010000813.1"/>
</dbReference>
<dbReference type="Proteomes" id="UP000694580">
    <property type="component" value="Chromosome 5"/>
</dbReference>
<name>A0AAY3ZYJ0_9TELE</name>
<feature type="domain" description="TFIIS N-terminal" evidence="3">
    <location>
        <begin position="1"/>
        <end position="80"/>
    </location>
</feature>
<dbReference type="GO" id="GO:0006351">
    <property type="term" value="P:DNA-templated transcription"/>
    <property type="evidence" value="ECO:0007669"/>
    <property type="project" value="InterPro"/>
</dbReference>
<dbReference type="GO" id="GO:0005634">
    <property type="term" value="C:nucleus"/>
    <property type="evidence" value="ECO:0007669"/>
    <property type="project" value="UniProtKB-SubCell"/>
</dbReference>
<evidence type="ECO:0000256" key="2">
    <source>
        <dbReference type="SAM" id="MobiDB-lite"/>
    </source>
</evidence>
<dbReference type="Gene3D" id="1.10.472.30">
    <property type="entry name" value="Transcription elongation factor S-II, central domain"/>
    <property type="match status" value="1"/>
</dbReference>
<dbReference type="PROSITE" id="PS51321">
    <property type="entry name" value="TFIIS_CENTRAL"/>
    <property type="match status" value="1"/>
</dbReference>
<dbReference type="PIRSF" id="PIRSF006704">
    <property type="entry name" value="TF_IIS"/>
    <property type="match status" value="1"/>
</dbReference>
<feature type="domain" description="TFIIS central" evidence="4">
    <location>
        <begin position="123"/>
        <end position="234"/>
    </location>
</feature>
<organism evidence="5 6">
    <name type="scientific">Denticeps clupeoides</name>
    <name type="common">denticle herring</name>
    <dbReference type="NCBI Taxonomy" id="299321"/>
    <lineage>
        <taxon>Eukaryota</taxon>
        <taxon>Metazoa</taxon>
        <taxon>Chordata</taxon>
        <taxon>Craniata</taxon>
        <taxon>Vertebrata</taxon>
        <taxon>Euteleostomi</taxon>
        <taxon>Actinopterygii</taxon>
        <taxon>Neopterygii</taxon>
        <taxon>Teleostei</taxon>
        <taxon>Clupei</taxon>
        <taxon>Clupeiformes</taxon>
        <taxon>Denticipitoidei</taxon>
        <taxon>Denticipitidae</taxon>
        <taxon>Denticeps</taxon>
    </lineage>
</organism>